<evidence type="ECO:0000256" key="1">
    <source>
        <dbReference type="SAM" id="MobiDB-lite"/>
    </source>
</evidence>
<sequence>PPWTVILEAESRRRPPPRNPARYLSIPKLEQTPFSSSNVRGILRAMCEENVLLYVARCASLFSEAARAFGASGGFWHVQSSL</sequence>
<feature type="region of interest" description="Disordered" evidence="1">
    <location>
        <begin position="1"/>
        <end position="23"/>
    </location>
</feature>
<proteinExistence type="predicted"/>
<gene>
    <name evidence="2" type="ORF">K0M31_015474</name>
</gene>
<dbReference type="Proteomes" id="UP001177670">
    <property type="component" value="Unassembled WGS sequence"/>
</dbReference>
<name>A0AA40FFE4_9HYME</name>
<dbReference type="EMBL" id="JAHYIQ010000046">
    <property type="protein sequence ID" value="KAK1118027.1"/>
    <property type="molecule type" value="Genomic_DNA"/>
</dbReference>
<evidence type="ECO:0000313" key="2">
    <source>
        <dbReference type="EMBL" id="KAK1118027.1"/>
    </source>
</evidence>
<reference evidence="2" key="1">
    <citation type="submission" date="2021-10" db="EMBL/GenBank/DDBJ databases">
        <title>Melipona bicolor Genome sequencing and assembly.</title>
        <authorList>
            <person name="Araujo N.S."/>
            <person name="Arias M.C."/>
        </authorList>
    </citation>
    <scope>NUCLEOTIDE SEQUENCE</scope>
    <source>
        <strain evidence="2">USP_2M_L1-L4_2017</strain>
        <tissue evidence="2">Whole body</tissue>
    </source>
</reference>
<protein>
    <submittedName>
        <fullName evidence="2">Uncharacterized protein</fullName>
    </submittedName>
</protein>
<evidence type="ECO:0000313" key="3">
    <source>
        <dbReference type="Proteomes" id="UP001177670"/>
    </source>
</evidence>
<organism evidence="2 3">
    <name type="scientific">Melipona bicolor</name>
    <dbReference type="NCBI Taxonomy" id="60889"/>
    <lineage>
        <taxon>Eukaryota</taxon>
        <taxon>Metazoa</taxon>
        <taxon>Ecdysozoa</taxon>
        <taxon>Arthropoda</taxon>
        <taxon>Hexapoda</taxon>
        <taxon>Insecta</taxon>
        <taxon>Pterygota</taxon>
        <taxon>Neoptera</taxon>
        <taxon>Endopterygota</taxon>
        <taxon>Hymenoptera</taxon>
        <taxon>Apocrita</taxon>
        <taxon>Aculeata</taxon>
        <taxon>Apoidea</taxon>
        <taxon>Anthophila</taxon>
        <taxon>Apidae</taxon>
        <taxon>Melipona</taxon>
    </lineage>
</organism>
<keyword evidence="3" id="KW-1185">Reference proteome</keyword>
<accession>A0AA40FFE4</accession>
<comment type="caution">
    <text evidence="2">The sequence shown here is derived from an EMBL/GenBank/DDBJ whole genome shotgun (WGS) entry which is preliminary data.</text>
</comment>
<dbReference type="AlphaFoldDB" id="A0AA40FFE4"/>
<feature type="non-terminal residue" evidence="2">
    <location>
        <position position="1"/>
    </location>
</feature>